<keyword evidence="3" id="KW-1185">Reference proteome</keyword>
<evidence type="ECO:0000313" key="2">
    <source>
        <dbReference type="EMBL" id="VEU80970.1"/>
    </source>
</evidence>
<protein>
    <submittedName>
        <fullName evidence="2">Predicted transcriptional regulator</fullName>
    </submittedName>
</protein>
<reference evidence="2 3" key="1">
    <citation type="submission" date="2019-01" db="EMBL/GenBank/DDBJ databases">
        <authorList>
            <consortium name="Pathogen Informatics"/>
        </authorList>
    </citation>
    <scope>NUCLEOTIDE SEQUENCE [LARGE SCALE GENOMIC DNA]</scope>
    <source>
        <strain evidence="2 3">NCTC10138</strain>
    </source>
</reference>
<dbReference type="CDD" id="cd00093">
    <property type="entry name" value="HTH_XRE"/>
    <property type="match status" value="1"/>
</dbReference>
<dbReference type="EMBL" id="LR215048">
    <property type="protein sequence ID" value="VEU80970.1"/>
    <property type="molecule type" value="Genomic_DNA"/>
</dbReference>
<dbReference type="Gene3D" id="1.10.260.40">
    <property type="entry name" value="lambda repressor-like DNA-binding domains"/>
    <property type="match status" value="1"/>
</dbReference>
<feature type="domain" description="HTH cro/C1-type" evidence="1">
    <location>
        <begin position="24"/>
        <end position="61"/>
    </location>
</feature>
<dbReference type="InterPro" id="IPR001387">
    <property type="entry name" value="Cro/C1-type_HTH"/>
</dbReference>
<organism evidence="2 3">
    <name type="scientific">Haploplasma axanthum</name>
    <name type="common">Acholeplasma axanthum</name>
    <dbReference type="NCBI Taxonomy" id="29552"/>
    <lineage>
        <taxon>Bacteria</taxon>
        <taxon>Bacillati</taxon>
        <taxon>Mycoplasmatota</taxon>
        <taxon>Mollicutes</taxon>
        <taxon>Acholeplasmatales</taxon>
        <taxon>Acholeplasmataceae</taxon>
        <taxon>Haploplasma</taxon>
    </lineage>
</organism>
<gene>
    <name evidence="2" type="ORF">NCTC10138_01358</name>
</gene>
<evidence type="ECO:0000259" key="1">
    <source>
        <dbReference type="PROSITE" id="PS50943"/>
    </source>
</evidence>
<name>A0A449BF82_HAPAX</name>
<dbReference type="PANTHER" id="PTHR37301">
    <property type="entry name" value="DNA-BINDING PROTEIN-RELATED"/>
    <property type="match status" value="1"/>
</dbReference>
<dbReference type="STRING" id="1278311.GCA_000428705_00050"/>
<dbReference type="Pfam" id="PF13443">
    <property type="entry name" value="HTH_26"/>
    <property type="match status" value="1"/>
</dbReference>
<dbReference type="PROSITE" id="PS50943">
    <property type="entry name" value="HTH_CROC1"/>
    <property type="match status" value="1"/>
</dbReference>
<dbReference type="AlphaFoldDB" id="A0A449BF82"/>
<dbReference type="SUPFAM" id="SSF47413">
    <property type="entry name" value="lambda repressor-like DNA-binding domains"/>
    <property type="match status" value="1"/>
</dbReference>
<dbReference type="InterPro" id="IPR010982">
    <property type="entry name" value="Lambda_DNA-bd_dom_sf"/>
</dbReference>
<proteinExistence type="predicted"/>
<dbReference type="RefSeq" id="WP_026389895.1">
    <property type="nucleotide sequence ID" value="NZ_LR215048.1"/>
</dbReference>
<sequence length="67" mass="7610">MTFSYNKLWKLLIDHKMIKKDLMDKAKINATTMSNMSKGKSVSLETLGRICKALNCNIGDIVDFIND</sequence>
<dbReference type="PANTHER" id="PTHR37301:SF1">
    <property type="entry name" value="DNA-BINDING PROTEIN"/>
    <property type="match status" value="1"/>
</dbReference>
<dbReference type="OrthoDB" id="9805309at2"/>
<dbReference type="GO" id="GO:0003677">
    <property type="term" value="F:DNA binding"/>
    <property type="evidence" value="ECO:0007669"/>
    <property type="project" value="InterPro"/>
</dbReference>
<evidence type="ECO:0000313" key="3">
    <source>
        <dbReference type="Proteomes" id="UP000289841"/>
    </source>
</evidence>
<dbReference type="Proteomes" id="UP000289841">
    <property type="component" value="Chromosome"/>
</dbReference>
<accession>A0A449BF82</accession>
<dbReference type="KEGG" id="aaxa:NCTC10138_01358"/>